<accession>A0A7C5AMX8</accession>
<dbReference type="InterPro" id="IPR038444">
    <property type="entry name" value="DUF465_sf"/>
</dbReference>
<gene>
    <name evidence="1" type="ORF">ENW48_10840</name>
</gene>
<proteinExistence type="predicted"/>
<sequence>MEERDLALIQAWIDRDPELKRYMEEHWEFERRLEEFNRRPYLTAEESLERKRLQKLKLAGRDKIEQILEKYRQKESAS</sequence>
<dbReference type="EMBL" id="DTKJ01000074">
    <property type="protein sequence ID" value="HGZ12691.1"/>
    <property type="molecule type" value="Genomic_DNA"/>
</dbReference>
<dbReference type="Gene3D" id="6.10.280.50">
    <property type="match status" value="1"/>
</dbReference>
<dbReference type="AlphaFoldDB" id="A0A7C5AMX8"/>
<organism evidence="1">
    <name type="scientific">Desulfobacca acetoxidans</name>
    <dbReference type="NCBI Taxonomy" id="60893"/>
    <lineage>
        <taxon>Bacteria</taxon>
        <taxon>Pseudomonadati</taxon>
        <taxon>Thermodesulfobacteriota</taxon>
        <taxon>Desulfobaccia</taxon>
        <taxon>Desulfobaccales</taxon>
        <taxon>Desulfobaccaceae</taxon>
        <taxon>Desulfobacca</taxon>
    </lineage>
</organism>
<reference evidence="1" key="1">
    <citation type="journal article" date="2020" name="mSystems">
        <title>Genome- and Community-Level Interaction Insights into Carbon Utilization and Element Cycling Functions of Hydrothermarchaeota in Hydrothermal Sediment.</title>
        <authorList>
            <person name="Zhou Z."/>
            <person name="Liu Y."/>
            <person name="Xu W."/>
            <person name="Pan J."/>
            <person name="Luo Z.H."/>
            <person name="Li M."/>
        </authorList>
    </citation>
    <scope>NUCLEOTIDE SEQUENCE [LARGE SCALE GENOMIC DNA]</scope>
    <source>
        <strain evidence="1">SpSt-853</strain>
    </source>
</reference>
<comment type="caution">
    <text evidence="1">The sequence shown here is derived from an EMBL/GenBank/DDBJ whole genome shotgun (WGS) entry which is preliminary data.</text>
</comment>
<protein>
    <submittedName>
        <fullName evidence="1">DUF465 domain-containing protein</fullName>
    </submittedName>
</protein>
<evidence type="ECO:0000313" key="1">
    <source>
        <dbReference type="EMBL" id="HGZ12691.1"/>
    </source>
</evidence>
<name>A0A7C5AMX8_9BACT</name>